<evidence type="ECO:0000256" key="2">
    <source>
        <dbReference type="SAM" id="Phobius"/>
    </source>
</evidence>
<keyword evidence="3" id="KW-0489">Methyltransferase</keyword>
<dbReference type="VEuPathDB" id="TriTrypDB:BSAL_08070"/>
<gene>
    <name evidence="3" type="ORF">BSAL_08070</name>
</gene>
<keyword evidence="2" id="KW-0812">Transmembrane</keyword>
<evidence type="ECO:0000313" key="4">
    <source>
        <dbReference type="Proteomes" id="UP000051952"/>
    </source>
</evidence>
<keyword evidence="4" id="KW-1185">Reference proteome</keyword>
<feature type="region of interest" description="Disordered" evidence="1">
    <location>
        <begin position="1536"/>
        <end position="1555"/>
    </location>
</feature>
<feature type="transmembrane region" description="Helical" evidence="2">
    <location>
        <begin position="954"/>
        <end position="972"/>
    </location>
</feature>
<feature type="transmembrane region" description="Helical" evidence="2">
    <location>
        <begin position="595"/>
        <end position="617"/>
    </location>
</feature>
<dbReference type="EMBL" id="CYKH01001428">
    <property type="protein sequence ID" value="CUG87034.1"/>
    <property type="molecule type" value="Genomic_DNA"/>
</dbReference>
<evidence type="ECO:0000256" key="1">
    <source>
        <dbReference type="SAM" id="MobiDB-lite"/>
    </source>
</evidence>
<dbReference type="InterPro" id="IPR029787">
    <property type="entry name" value="Nucleotide_cyclase"/>
</dbReference>
<feature type="transmembrane region" description="Helical" evidence="2">
    <location>
        <begin position="7"/>
        <end position="27"/>
    </location>
</feature>
<keyword evidence="2" id="KW-1133">Transmembrane helix</keyword>
<dbReference type="GO" id="GO:0032259">
    <property type="term" value="P:methylation"/>
    <property type="evidence" value="ECO:0007669"/>
    <property type="project" value="UniProtKB-KW"/>
</dbReference>
<feature type="transmembrane region" description="Helical" evidence="2">
    <location>
        <begin position="996"/>
        <end position="1018"/>
    </location>
</feature>
<protein>
    <submittedName>
        <fullName evidence="3">Methyltransferase, putative</fullName>
    </submittedName>
</protein>
<keyword evidence="3" id="KW-0808">Transferase</keyword>
<feature type="transmembrane region" description="Helical" evidence="2">
    <location>
        <begin position="910"/>
        <end position="933"/>
    </location>
</feature>
<dbReference type="GO" id="GO:0008168">
    <property type="term" value="F:methyltransferase activity"/>
    <property type="evidence" value="ECO:0007669"/>
    <property type="project" value="UniProtKB-KW"/>
</dbReference>
<feature type="transmembrane region" description="Helical" evidence="2">
    <location>
        <begin position="1030"/>
        <end position="1049"/>
    </location>
</feature>
<organism evidence="3 4">
    <name type="scientific">Bodo saltans</name>
    <name type="common">Flagellated protozoan</name>
    <dbReference type="NCBI Taxonomy" id="75058"/>
    <lineage>
        <taxon>Eukaryota</taxon>
        <taxon>Discoba</taxon>
        <taxon>Euglenozoa</taxon>
        <taxon>Kinetoplastea</taxon>
        <taxon>Metakinetoplastina</taxon>
        <taxon>Eubodonida</taxon>
        <taxon>Bodonidae</taxon>
        <taxon>Bodo</taxon>
    </lineage>
</organism>
<sequence>MKVSASFIIALFCTALIINPIVLILLFSQATDEAISGTVSGWDATALNTVKNAAMSRSNTLINLLEFAAVGINETCSDNFLSRDTNSSLSSSSSSSASESNTTCLSTSLEAYSNVLSSSLNADASSEDSIGTVKLLIVKRLSTSSSTSATTIATEELGNSSELFSVKAVPSSLYPLSHDPSSSTSSDIGDSFPTTVCADGGGGGGPTVTCTVQTILGASLMMTPPYSNVASKVLLGVSEVSWCADAMTIAEDLIAISEAGNVTVTSSSNLRNSIVADALVGSMLSLASWAVTRITLTDYLLLVVIPPSPSGISNTSMWRSCPRLSALLPVNTSSSSPAPYTFQTSPSLLGSGFMAVNVSSTMSEVLAPSPRNQNWMLSMLTGTSWKSTTTTTATPSALLPVTTVLPHPYAMLLVSHHVQMQLTSTSTTKTIGNTSVTTTVNDYMPSTVVQSVSLSCIDVVASSGAAAASPLCDLFFLRQNATTLIQRMFPSMISSLSTRFSGCVDDSDDDGSSEGISITPIGSCLQQQAVFMEDTDNSLFLTSQWLGIDNSQQKSTLSLTADSKSSVTQLHLGLLLVIPSGTSRDLMSTSSSNSVVVSVSITALAFIATVAAMHFMFHPLKTVGTLLRACADIQLHDLEHQAPSYLHEIFGLQQGVERLVKRIRIIGRYMPDKSQLHTVLSQATDIQAFGDTPAAVGDFSTSKGGKNGGRTRGTSSGFVGGGIAHSVSVRLEYRSRKDDEKRTFVGKVRAVATRLFSGGDDDGKKTSEKLRDVYHRKRTTFEFVYGSQGDMFFAFMQQARERLGERIGEDLKLFCKTGPGGGNAAPPQHVSACTPITCDEELVDAIEECTNRTLHLIIIKSSSKNYKVWCLAVLSVIDIALLFNASVHVVNTAASDLQVSENTAVIIERAGIAIATVTALRLTFNLVAALYLVRTLSSMYHPLAVWVSSALQEVLVSVLLCSASLGNVHLLFSHTRLTSALRFNAPYSDPLFRYRLFRWCLWSLVLGDMIPLGLCIFAVGQLRGLELRTFFSIFVSSLMIIIFVVEHYLDALIMKLKMLFSSQDGFGGIRRVNSTSSSAGTEVLLLQEPSTAVLPQGDEDEDELANGAATTSSPLGDATAVAISPSSPNNNEGGGGQQERGDDDVIAVDAPAVAPSLYLGLSKRSASVLRISLHHSPAHFDNMDAIEIQQLCSAYLGVIFSETKSHGGIVLAVSNTEVTIGFNCHQTHTNHFTRCLGCYFSIRHMVFKTIPEWCVDDRERPRIMGGIVTGDHMVVGFAGSGEARSFQLLGKTHRELDNVCRMGAWYSAPLACNDEACKKIADECVGDASGAGAGSSSGWWKQSFATSTVATERMTVDSSGAHVVLLTRLIETVSDAIDPDVEAILMTSSPSSPASPNKKALKFADLTSKHHRRPPKMEITKVHEILWEEGCEGMVHSSKPCLAFLDRLGSGTNVDNPSSLLSNDASAARDDEDPVPLPELIRSHLALYPKDIVVHAILRRVLQSASARAVGPRVRSVIGIDETSSELIAMSQIRDGEEGGGASAANRSSTGAAPSKSSTIFQKICSSDKYKLYFTEL</sequence>
<name>A0A0S4J9X7_BODSA</name>
<feature type="region of interest" description="Disordered" evidence="1">
    <location>
        <begin position="1095"/>
        <end position="1142"/>
    </location>
</feature>
<feature type="compositionally biased region" description="Polar residues" evidence="1">
    <location>
        <begin position="1545"/>
        <end position="1555"/>
    </location>
</feature>
<proteinExistence type="predicted"/>
<keyword evidence="2" id="KW-0472">Membrane</keyword>
<feature type="transmembrane region" description="Helical" evidence="2">
    <location>
        <begin position="868"/>
        <end position="890"/>
    </location>
</feature>
<dbReference type="Proteomes" id="UP000051952">
    <property type="component" value="Unassembled WGS sequence"/>
</dbReference>
<dbReference type="SUPFAM" id="SSF55073">
    <property type="entry name" value="Nucleotide cyclase"/>
    <property type="match status" value="1"/>
</dbReference>
<evidence type="ECO:0000313" key="3">
    <source>
        <dbReference type="EMBL" id="CUG87034.1"/>
    </source>
</evidence>
<reference evidence="4" key="1">
    <citation type="submission" date="2015-09" db="EMBL/GenBank/DDBJ databases">
        <authorList>
            <consortium name="Pathogen Informatics"/>
        </authorList>
    </citation>
    <scope>NUCLEOTIDE SEQUENCE [LARGE SCALE GENOMIC DNA]</scope>
    <source>
        <strain evidence="4">Lake Konstanz</strain>
    </source>
</reference>
<accession>A0A0S4J9X7</accession>